<organism evidence="3 4">
    <name type="scientific">Cupriavidus necator (strain ATCC 43291 / DSM 13513 / CCUG 52238 / LMG 8453 / N-1)</name>
    <name type="common">Ralstonia eutropha</name>
    <dbReference type="NCBI Taxonomy" id="1042878"/>
    <lineage>
        <taxon>Bacteria</taxon>
        <taxon>Pseudomonadati</taxon>
        <taxon>Pseudomonadota</taxon>
        <taxon>Betaproteobacteria</taxon>
        <taxon>Burkholderiales</taxon>
        <taxon>Burkholderiaceae</taxon>
        <taxon>Cupriavidus</taxon>
    </lineage>
</organism>
<dbReference type="Gene3D" id="3.40.50.2000">
    <property type="entry name" value="Glycogen Phosphorylase B"/>
    <property type="match status" value="2"/>
</dbReference>
<sequence length="350" mass="38822">MRLMICAIDIFVGDAVGNHCLGIARCAQRSGWEVRLYARNFDIGVADIRPISALFDEIAPDDLLLVSYSIVDPQLDRLLALPNRKACYFHGVTDPELLQEFEPRTAELCAEAIRQLPRLVGFDVLVANSHFTAGSLVQAVDNRPVHVIPPVFADMPGFERRRPRARSNGRRNLLMVGRVVPHKRIEDALEVLQVLRHDNVEVSLSIVGSTPNHEYLRYLINRARALGILEYLDFKGVLDDEDLLDCFEDSDVMLVMSRHEGFCVPVLEAMFRGMPALVRGGTAAEELCDAGDVYAPDATAGKWAAGVVRHLDGSSVDRAARVSRALEVLDRASDSHWAEVLAFAREGGRK</sequence>
<dbReference type="GO" id="GO:0016757">
    <property type="term" value="F:glycosyltransferase activity"/>
    <property type="evidence" value="ECO:0007669"/>
    <property type="project" value="InterPro"/>
</dbReference>
<dbReference type="Pfam" id="PF00534">
    <property type="entry name" value="Glycos_transf_1"/>
    <property type="match status" value="1"/>
</dbReference>
<proteinExistence type="predicted"/>
<feature type="domain" description="Glycosyl transferase family 1" evidence="2">
    <location>
        <begin position="162"/>
        <end position="288"/>
    </location>
</feature>
<dbReference type="PANTHER" id="PTHR46401">
    <property type="entry name" value="GLYCOSYLTRANSFERASE WBBK-RELATED"/>
    <property type="match status" value="1"/>
</dbReference>
<dbReference type="CDD" id="cd03801">
    <property type="entry name" value="GT4_PimA-like"/>
    <property type="match status" value="1"/>
</dbReference>
<dbReference type="AlphaFoldDB" id="G0ETV8"/>
<dbReference type="EMBL" id="CP002877">
    <property type="protein sequence ID" value="AEI78157.1"/>
    <property type="molecule type" value="Genomic_DNA"/>
</dbReference>
<dbReference type="KEGG" id="cnc:CNE_1c28440"/>
<gene>
    <name evidence="3" type="ordered locus">CNE_1c28440</name>
</gene>
<dbReference type="RefSeq" id="WP_013957731.1">
    <property type="nucleotide sequence ID" value="NC_015726.1"/>
</dbReference>
<dbReference type="SUPFAM" id="SSF53756">
    <property type="entry name" value="UDP-Glycosyltransferase/glycogen phosphorylase"/>
    <property type="match status" value="1"/>
</dbReference>
<dbReference type="GO" id="GO:0009103">
    <property type="term" value="P:lipopolysaccharide biosynthetic process"/>
    <property type="evidence" value="ECO:0007669"/>
    <property type="project" value="TreeGrafter"/>
</dbReference>
<name>G0ETV8_CUPNN</name>
<dbReference type="PANTHER" id="PTHR46401:SF2">
    <property type="entry name" value="GLYCOSYLTRANSFERASE WBBK-RELATED"/>
    <property type="match status" value="1"/>
</dbReference>
<dbReference type="InterPro" id="IPR001296">
    <property type="entry name" value="Glyco_trans_1"/>
</dbReference>
<dbReference type="GeneID" id="34308009"/>
<keyword evidence="1 3" id="KW-0808">Transferase</keyword>
<evidence type="ECO:0000313" key="3">
    <source>
        <dbReference type="EMBL" id="AEI78157.1"/>
    </source>
</evidence>
<reference evidence="3 4" key="1">
    <citation type="journal article" date="2011" name="J. Bacteriol.">
        <title>Complete genome sequence of the type strain Cupriavidus necator N-1.</title>
        <authorList>
            <person name="Poehlein A."/>
            <person name="Kusian B."/>
            <person name="Friedrich B."/>
            <person name="Daniel R."/>
            <person name="Bowien B."/>
        </authorList>
    </citation>
    <scope>NUCLEOTIDE SEQUENCE [LARGE SCALE GENOMIC DNA]</scope>
    <source>
        <strain evidence="4">ATCC 43291 / DSM 13513 / CCUG 52238 / LMG 8453 / N-1</strain>
    </source>
</reference>
<accession>G0ETV8</accession>
<dbReference type="HOGENOM" id="CLU_009583_27_5_4"/>
<evidence type="ECO:0000313" key="4">
    <source>
        <dbReference type="Proteomes" id="UP000006798"/>
    </source>
</evidence>
<evidence type="ECO:0000256" key="1">
    <source>
        <dbReference type="ARBA" id="ARBA00022679"/>
    </source>
</evidence>
<dbReference type="Proteomes" id="UP000006798">
    <property type="component" value="Chromosome 1"/>
</dbReference>
<evidence type="ECO:0000259" key="2">
    <source>
        <dbReference type="Pfam" id="PF00534"/>
    </source>
</evidence>
<protein>
    <submittedName>
        <fullName evidence="3">Glycosyl transferase group 2</fullName>
    </submittedName>
</protein>